<sequence length="498" mass="54569">MATDIVGSLFGVTPEVLQQRQMEMADRQAMEYAQLSPLQRASYGLARGGYQLAGALGGQDPQLRMISNRNAIARQIDPTNLESMQMGIQALQQAGDSVGAMQLAQVLRQAENDMALRSQREAAAQASRAAATRERSQAVPASIQEANRISQITQALQNPELSPYERMGLEAEMQQLRKTSTSDSIAVANRIGDLTRALADPNIPELDRRVLQAQYDQLTKAAGQKPNVPDAIQVAQRISALTRQLQNPELAPIERMALEAEMTQLRKVEREGALPASLQLADAISSAQARVDELESQPESPERDRALAVAKRRVENLERQAPQPRGQSPSPALQLANAIATTETEIATIESQPESPERDAQLAAAKRKLAALERQSPQPRTPAQSPALQLATEISNQQAVVDALQNVPASAERDAALRRAVTQLNALQRQLPEPREPQKPEIARLQELRDSYPVGSKERKEVQDRIDALGKGSTVEVKNILPGQPIAPKDWIQFEKFL</sequence>
<name>A0A6J5M639_9CAUD</name>
<dbReference type="EMBL" id="LR796394">
    <property type="protein sequence ID" value="CAB4141622.1"/>
    <property type="molecule type" value="Genomic_DNA"/>
</dbReference>
<organism evidence="2">
    <name type="scientific">uncultured Caudovirales phage</name>
    <dbReference type="NCBI Taxonomy" id="2100421"/>
    <lineage>
        <taxon>Viruses</taxon>
        <taxon>Duplodnaviria</taxon>
        <taxon>Heunggongvirae</taxon>
        <taxon>Uroviricota</taxon>
        <taxon>Caudoviricetes</taxon>
        <taxon>Peduoviridae</taxon>
        <taxon>Maltschvirus</taxon>
        <taxon>Maltschvirus maltsch</taxon>
    </lineage>
</organism>
<evidence type="ECO:0000313" key="2">
    <source>
        <dbReference type="EMBL" id="CAB4141622.1"/>
    </source>
</evidence>
<feature type="region of interest" description="Disordered" evidence="1">
    <location>
        <begin position="348"/>
        <end position="386"/>
    </location>
</feature>
<evidence type="ECO:0000256" key="1">
    <source>
        <dbReference type="SAM" id="MobiDB-lite"/>
    </source>
</evidence>
<feature type="compositionally biased region" description="Polar residues" evidence="1">
    <location>
        <begin position="376"/>
        <end position="386"/>
    </location>
</feature>
<feature type="non-terminal residue" evidence="2">
    <location>
        <position position="498"/>
    </location>
</feature>
<accession>A0A6J5M639</accession>
<protein>
    <submittedName>
        <fullName evidence="2">Uncharacterized protein</fullName>
    </submittedName>
</protein>
<proteinExistence type="predicted"/>
<reference evidence="2" key="1">
    <citation type="submission" date="2020-04" db="EMBL/GenBank/DDBJ databases">
        <authorList>
            <person name="Chiriac C."/>
            <person name="Salcher M."/>
            <person name="Ghai R."/>
            <person name="Kavagutti S V."/>
        </authorList>
    </citation>
    <scope>NUCLEOTIDE SEQUENCE</scope>
</reference>
<gene>
    <name evidence="2" type="ORF">UFOVP420_1</name>
</gene>